<dbReference type="EMBL" id="WNDD01000003">
    <property type="protein sequence ID" value="MTV00720.1"/>
    <property type="molecule type" value="Genomic_DNA"/>
</dbReference>
<proteinExistence type="predicted"/>
<accession>A0A9Q4WPC5</accession>
<evidence type="ECO:0000313" key="1">
    <source>
        <dbReference type="EMBL" id="MTV00720.1"/>
    </source>
</evidence>
<evidence type="ECO:0000313" key="2">
    <source>
        <dbReference type="Proteomes" id="UP000482671"/>
    </source>
</evidence>
<dbReference type="RefSeq" id="WP_155162372.1">
    <property type="nucleotide sequence ID" value="NZ_JADMOA010000004.1"/>
</dbReference>
<sequence length="49" mass="5358">MAGFIMQVQSAILPFVCTLETGQHLYYLKRNYHPCRACPSASSKPNGGA</sequence>
<reference evidence="1 2" key="1">
    <citation type="journal article" date="2019" name="Nat. Med.">
        <title>A library of human gut bacterial isolates paired with longitudinal multiomics data enables mechanistic microbiome research.</title>
        <authorList>
            <person name="Poyet M."/>
            <person name="Groussin M."/>
            <person name="Gibbons S.M."/>
            <person name="Avila-Pacheco J."/>
            <person name="Jiang X."/>
            <person name="Kearney S.M."/>
            <person name="Perrotta A.R."/>
            <person name="Berdy B."/>
            <person name="Zhao S."/>
            <person name="Lieberman T.D."/>
            <person name="Swanson P.K."/>
            <person name="Smith M."/>
            <person name="Roesemann S."/>
            <person name="Alexander J.E."/>
            <person name="Rich S.A."/>
            <person name="Livny J."/>
            <person name="Vlamakis H."/>
            <person name="Clish C."/>
            <person name="Bullock K."/>
            <person name="Deik A."/>
            <person name="Scott J."/>
            <person name="Pierce K.A."/>
            <person name="Xavier R.J."/>
            <person name="Alm E.J."/>
        </authorList>
    </citation>
    <scope>NUCLEOTIDE SEQUENCE [LARGE SCALE GENOMIC DNA]</scope>
    <source>
        <strain evidence="1 2">BIOML-A11</strain>
    </source>
</reference>
<comment type="caution">
    <text evidence="1">The sequence shown here is derived from an EMBL/GenBank/DDBJ whole genome shotgun (WGS) entry which is preliminary data.</text>
</comment>
<gene>
    <name evidence="1" type="ORF">GME02_03395</name>
</gene>
<dbReference type="AlphaFoldDB" id="A0A9Q4WPC5"/>
<dbReference type="Proteomes" id="UP000482671">
    <property type="component" value="Unassembled WGS sequence"/>
</dbReference>
<name>A0A9Q4WPC5_9BACT</name>
<protein>
    <submittedName>
        <fullName evidence="1">Uncharacterized protein</fullName>
    </submittedName>
</protein>
<organism evidence="1 2">
    <name type="scientific">Parabacteroides merdae</name>
    <dbReference type="NCBI Taxonomy" id="46503"/>
    <lineage>
        <taxon>Bacteria</taxon>
        <taxon>Pseudomonadati</taxon>
        <taxon>Bacteroidota</taxon>
        <taxon>Bacteroidia</taxon>
        <taxon>Bacteroidales</taxon>
        <taxon>Tannerellaceae</taxon>
        <taxon>Parabacteroides</taxon>
    </lineage>
</organism>